<sequence>MRDPLPHDWQAVSRHPTSEGEVRYERCRCGAHRIRTVVHGDPQDLAHPVDRRQRARALTTRVSKART</sequence>
<evidence type="ECO:0000256" key="1">
    <source>
        <dbReference type="SAM" id="MobiDB-lite"/>
    </source>
</evidence>
<dbReference type="OrthoDB" id="3579625at2"/>
<dbReference type="EMBL" id="SMFZ01000001">
    <property type="protein sequence ID" value="TCK27159.1"/>
    <property type="molecule type" value="Genomic_DNA"/>
</dbReference>
<dbReference type="RefSeq" id="WP_132425493.1">
    <property type="nucleotide sequence ID" value="NZ_SMFZ01000001.1"/>
</dbReference>
<keyword evidence="3" id="KW-1185">Reference proteome</keyword>
<protein>
    <submittedName>
        <fullName evidence="2">Uncharacterized protein</fullName>
    </submittedName>
</protein>
<name>A0A4R1I3R5_PSEEN</name>
<evidence type="ECO:0000313" key="2">
    <source>
        <dbReference type="EMBL" id="TCK27159.1"/>
    </source>
</evidence>
<organism evidence="2 3">
    <name type="scientific">Pseudonocardia endophytica</name>
    <dbReference type="NCBI Taxonomy" id="401976"/>
    <lineage>
        <taxon>Bacteria</taxon>
        <taxon>Bacillati</taxon>
        <taxon>Actinomycetota</taxon>
        <taxon>Actinomycetes</taxon>
        <taxon>Pseudonocardiales</taxon>
        <taxon>Pseudonocardiaceae</taxon>
        <taxon>Pseudonocardia</taxon>
    </lineage>
</organism>
<evidence type="ECO:0000313" key="3">
    <source>
        <dbReference type="Proteomes" id="UP000295560"/>
    </source>
</evidence>
<reference evidence="2 3" key="1">
    <citation type="submission" date="2019-03" db="EMBL/GenBank/DDBJ databases">
        <title>Sequencing the genomes of 1000 actinobacteria strains.</title>
        <authorList>
            <person name="Klenk H.-P."/>
        </authorList>
    </citation>
    <scope>NUCLEOTIDE SEQUENCE [LARGE SCALE GENOMIC DNA]</scope>
    <source>
        <strain evidence="2 3">DSM 44969</strain>
    </source>
</reference>
<accession>A0A4R1I3R5</accession>
<gene>
    <name evidence="2" type="ORF">EV378_3018</name>
</gene>
<comment type="caution">
    <text evidence="2">The sequence shown here is derived from an EMBL/GenBank/DDBJ whole genome shotgun (WGS) entry which is preliminary data.</text>
</comment>
<dbReference type="AlphaFoldDB" id="A0A4R1I3R5"/>
<feature type="region of interest" description="Disordered" evidence="1">
    <location>
        <begin position="1"/>
        <end position="22"/>
    </location>
</feature>
<proteinExistence type="predicted"/>
<dbReference type="Proteomes" id="UP000295560">
    <property type="component" value="Unassembled WGS sequence"/>
</dbReference>